<dbReference type="EMBL" id="FNET01000035">
    <property type="protein sequence ID" value="SDN11504.1"/>
    <property type="molecule type" value="Genomic_DNA"/>
</dbReference>
<dbReference type="InterPro" id="IPR001650">
    <property type="entry name" value="Helicase_C-like"/>
</dbReference>
<dbReference type="CDD" id="cd17926">
    <property type="entry name" value="DEXHc_RE"/>
    <property type="match status" value="1"/>
</dbReference>
<dbReference type="InterPro" id="IPR027417">
    <property type="entry name" value="P-loop_NTPase"/>
</dbReference>
<name>A0A1G9YQT7_9PSEU</name>
<dbReference type="AlphaFoldDB" id="A0A1G9YQT7"/>
<dbReference type="PROSITE" id="PS51192">
    <property type="entry name" value="HELICASE_ATP_BIND_1"/>
    <property type="match status" value="1"/>
</dbReference>
<dbReference type="SMART" id="SM00490">
    <property type="entry name" value="HELICc"/>
    <property type="match status" value="1"/>
</dbReference>
<dbReference type="GO" id="GO:0005829">
    <property type="term" value="C:cytosol"/>
    <property type="evidence" value="ECO:0007669"/>
    <property type="project" value="TreeGrafter"/>
</dbReference>
<dbReference type="InterPro" id="IPR054347">
    <property type="entry name" value="TOTE_primase"/>
</dbReference>
<gene>
    <name evidence="4" type="ORF">SAMN04488074_13510</name>
</gene>
<organism evidence="4 5">
    <name type="scientific">Lentzea albidocapillata subsp. violacea</name>
    <dbReference type="NCBI Taxonomy" id="128104"/>
    <lineage>
        <taxon>Bacteria</taxon>
        <taxon>Bacillati</taxon>
        <taxon>Actinomycetota</taxon>
        <taxon>Actinomycetes</taxon>
        <taxon>Pseudonocardiales</taxon>
        <taxon>Pseudonocardiaceae</taxon>
        <taxon>Lentzea</taxon>
    </lineage>
</organism>
<evidence type="ECO:0000256" key="1">
    <source>
        <dbReference type="SAM" id="Coils"/>
    </source>
</evidence>
<dbReference type="PROSITE" id="PS51194">
    <property type="entry name" value="HELICASE_CTER"/>
    <property type="match status" value="1"/>
</dbReference>
<evidence type="ECO:0000313" key="5">
    <source>
        <dbReference type="Proteomes" id="UP000199682"/>
    </source>
</evidence>
<dbReference type="InterPro" id="IPR014001">
    <property type="entry name" value="Helicase_ATP-bd"/>
</dbReference>
<dbReference type="CDD" id="cd18785">
    <property type="entry name" value="SF2_C"/>
    <property type="match status" value="1"/>
</dbReference>
<dbReference type="InterPro" id="IPR050742">
    <property type="entry name" value="Helicase_Restrict-Modif_Enz"/>
</dbReference>
<dbReference type="PANTHER" id="PTHR47396">
    <property type="entry name" value="TYPE I RESTRICTION ENZYME ECOKI R PROTEIN"/>
    <property type="match status" value="1"/>
</dbReference>
<dbReference type="PANTHER" id="PTHR47396:SF1">
    <property type="entry name" value="ATP-DEPENDENT HELICASE IRC3-RELATED"/>
    <property type="match status" value="1"/>
</dbReference>
<reference evidence="5" key="1">
    <citation type="submission" date="2016-10" db="EMBL/GenBank/DDBJ databases">
        <authorList>
            <person name="Varghese N."/>
            <person name="Submissions S."/>
        </authorList>
    </citation>
    <scope>NUCLEOTIDE SEQUENCE [LARGE SCALE GENOMIC DNA]</scope>
    <source>
        <strain evidence="5">DSM 44796</strain>
    </source>
</reference>
<dbReference type="Pfam" id="PF00271">
    <property type="entry name" value="Helicase_C"/>
    <property type="match status" value="1"/>
</dbReference>
<keyword evidence="1" id="KW-0175">Coiled coil</keyword>
<proteinExistence type="predicted"/>
<dbReference type="SUPFAM" id="SSF52540">
    <property type="entry name" value="P-loop containing nucleoside triphosphate hydrolases"/>
    <property type="match status" value="2"/>
</dbReference>
<dbReference type="Gene3D" id="3.40.50.300">
    <property type="entry name" value="P-loop containing nucleotide triphosphate hydrolases"/>
    <property type="match status" value="2"/>
</dbReference>
<accession>A0A1G9YQT7</accession>
<evidence type="ECO:0000259" key="2">
    <source>
        <dbReference type="PROSITE" id="PS51192"/>
    </source>
</evidence>
<evidence type="ECO:0008006" key="6">
    <source>
        <dbReference type="Google" id="ProtNLM"/>
    </source>
</evidence>
<dbReference type="SMART" id="SM00487">
    <property type="entry name" value="DEXDc"/>
    <property type="match status" value="1"/>
</dbReference>
<dbReference type="GO" id="GO:0003677">
    <property type="term" value="F:DNA binding"/>
    <property type="evidence" value="ECO:0007669"/>
    <property type="project" value="InterPro"/>
</dbReference>
<dbReference type="InterPro" id="IPR006935">
    <property type="entry name" value="Helicase/UvrB_N"/>
</dbReference>
<dbReference type="Pfam" id="PF22548">
    <property type="entry name" value="AEP-TOTE"/>
    <property type="match status" value="1"/>
</dbReference>
<feature type="domain" description="Helicase C-terminal" evidence="3">
    <location>
        <begin position="651"/>
        <end position="795"/>
    </location>
</feature>
<dbReference type="Pfam" id="PF04851">
    <property type="entry name" value="ResIII"/>
    <property type="match status" value="1"/>
</dbReference>
<feature type="coiled-coil region" evidence="1">
    <location>
        <begin position="10"/>
        <end position="44"/>
    </location>
</feature>
<sequence length="806" mass="87362">MDDDLWSAEAAGLAEELESLRALTAQLQSENARLLRLLELTQKQAAPPGPAQTGFFEAPPGPVYRQSAPETKVDFFAALFAARTDIYATRWENTRTGKAGWLPAVRGGWRKGVRHEDRDYLPLDKGVMRDHLTGAAHVGLYPLLDSDLCWWLAADFDGQAAMLDALAYLKAARTWSVPAALEVSRSGVGAHAWVFFAAPIPAETARRLGTALLREAMAVRGRMDLASYDRLFPSQDVLPAGGVGNLIAAPLHGKARQDGATVFLDLATMEPHEDQWAFLSSLGRMSPAEVSRVARRAGQVTVGASIDQLNAPVSTRILVAASPIVHARLSSAIRVESDELTPALHATLKHAASMTNPLFYERQRLRMSTWDTPRFLRSYDETLDGGLIVPRGLADTVASLVEQAGSRLEVTDERPAGETQEFTFTATLTSAQQKAVNALHEHDLGVLVAPPGAGKTVIACALIATHATSTLVLVDRKALADQWRTRIGDLLGVKAGQLGGGRRKTRGVVDVAMLQTLARKTDLEQLTSGYGLVVVDECHHVPAAAFEHAIKQIPVRRWLGLTATPYRRDKLDDLIALQLGPVRHTIAQATPTTNDNAPQLEFDNAAQPPTPVLHVHDTAFRYLGDADPTKPGGMAAIYRELVADQARTIQVVDDVTAALKRGRHCLVLTQWTTHVENLANEFREQSLNPVVLHGGMSTKTRRDALARLQTSADGPPLLVVATGPFVGEGFDCPVLDTLFLAAPIAFKGRLVQYVGRVLRAHPGKTTAEVHDYHDINTGVLASSLSKRAPGYISLGFPDPRRSKSAY</sequence>
<evidence type="ECO:0000259" key="3">
    <source>
        <dbReference type="PROSITE" id="PS51194"/>
    </source>
</evidence>
<dbReference type="Proteomes" id="UP000199682">
    <property type="component" value="Unassembled WGS sequence"/>
</dbReference>
<dbReference type="GO" id="GO:0016787">
    <property type="term" value="F:hydrolase activity"/>
    <property type="evidence" value="ECO:0007669"/>
    <property type="project" value="InterPro"/>
</dbReference>
<evidence type="ECO:0000313" key="4">
    <source>
        <dbReference type="EMBL" id="SDN11504.1"/>
    </source>
</evidence>
<dbReference type="RefSeq" id="WP_218131109.1">
    <property type="nucleotide sequence ID" value="NZ_FNET01000035.1"/>
</dbReference>
<dbReference type="GO" id="GO:0005524">
    <property type="term" value="F:ATP binding"/>
    <property type="evidence" value="ECO:0007669"/>
    <property type="project" value="InterPro"/>
</dbReference>
<protein>
    <recommendedName>
        <fullName evidence="6">Helicase conserved C-terminal domain-containing protein</fullName>
    </recommendedName>
</protein>
<feature type="domain" description="Helicase ATP-binding" evidence="2">
    <location>
        <begin position="436"/>
        <end position="583"/>
    </location>
</feature>